<dbReference type="RefSeq" id="XP_065650931.1">
    <property type="nucleotide sequence ID" value="XM_065794859.1"/>
</dbReference>
<dbReference type="PANTHER" id="PTHR47331:SF1">
    <property type="entry name" value="GAG-LIKE PROTEIN"/>
    <property type="match status" value="1"/>
</dbReference>
<name>A0ABM4BP77_HYDVU</name>
<organism evidence="1 2">
    <name type="scientific">Hydra vulgaris</name>
    <name type="common">Hydra</name>
    <name type="synonym">Hydra attenuata</name>
    <dbReference type="NCBI Taxonomy" id="6087"/>
    <lineage>
        <taxon>Eukaryota</taxon>
        <taxon>Metazoa</taxon>
        <taxon>Cnidaria</taxon>
        <taxon>Hydrozoa</taxon>
        <taxon>Hydroidolina</taxon>
        <taxon>Anthoathecata</taxon>
        <taxon>Aplanulata</taxon>
        <taxon>Hydridae</taxon>
        <taxon>Hydra</taxon>
    </lineage>
</organism>
<proteinExistence type="predicted"/>
<dbReference type="PANTHER" id="PTHR47331">
    <property type="entry name" value="PHD-TYPE DOMAIN-CONTAINING PROTEIN"/>
    <property type="match status" value="1"/>
</dbReference>
<evidence type="ECO:0000313" key="1">
    <source>
        <dbReference type="Proteomes" id="UP001652625"/>
    </source>
</evidence>
<gene>
    <name evidence="2" type="primary">LOC136079141</name>
</gene>
<sequence>MVNRAQIDNSTLLSSHVLKAASDFNRKHILIKNDLNLLWDDSKISESDKIVYENFQKNIKFNGTMYEVELPFKIDHPVIGDNYISCKSRFSALEKKLASNRDLFASYNNIIKDQLSKGIIEKVSNFESNIGDVHYLSHRPVIRGDKQTSKVRIVFDASACTSGPSLNKCLFSGPSLTTSIYSILLHFHAKRIALIADIEKVFLNIALAEKRRDFVRFIWYKDLFDLDNNHLKKC</sequence>
<dbReference type="GeneID" id="136079141"/>
<reference evidence="2" key="1">
    <citation type="submission" date="2025-08" db="UniProtKB">
        <authorList>
            <consortium name="RefSeq"/>
        </authorList>
    </citation>
    <scope>IDENTIFICATION</scope>
</reference>
<dbReference type="InterPro" id="IPR043502">
    <property type="entry name" value="DNA/RNA_pol_sf"/>
</dbReference>
<keyword evidence="1" id="KW-1185">Reference proteome</keyword>
<dbReference type="SUPFAM" id="SSF56672">
    <property type="entry name" value="DNA/RNA polymerases"/>
    <property type="match status" value="1"/>
</dbReference>
<evidence type="ECO:0000313" key="2">
    <source>
        <dbReference type="RefSeq" id="XP_065650931.1"/>
    </source>
</evidence>
<accession>A0ABM4BP77</accession>
<protein>
    <submittedName>
        <fullName evidence="2">Uncharacterized protein LOC136079141</fullName>
    </submittedName>
</protein>
<dbReference type="Proteomes" id="UP001652625">
    <property type="component" value="Chromosome 04"/>
</dbReference>